<evidence type="ECO:0000313" key="4">
    <source>
        <dbReference type="EMBL" id="TCL43472.1"/>
    </source>
</evidence>
<feature type="coiled-coil region" evidence="1">
    <location>
        <begin position="702"/>
        <end position="732"/>
    </location>
</feature>
<keyword evidence="3" id="KW-0732">Signal</keyword>
<name>A0A9X8Y879_9FIRM</name>
<gene>
    <name evidence="4" type="ORF">EDD78_105102</name>
</gene>
<feature type="compositionally biased region" description="Acidic residues" evidence="2">
    <location>
        <begin position="566"/>
        <end position="579"/>
    </location>
</feature>
<accession>A0A9X8Y879</accession>
<comment type="caution">
    <text evidence="4">The sequence shown here is derived from an EMBL/GenBank/DDBJ whole genome shotgun (WGS) entry which is preliminary data.</text>
</comment>
<organism evidence="4 5">
    <name type="scientific">Harryflintia acetispora</name>
    <dbReference type="NCBI Taxonomy" id="1849041"/>
    <lineage>
        <taxon>Bacteria</taxon>
        <taxon>Bacillati</taxon>
        <taxon>Bacillota</taxon>
        <taxon>Clostridia</taxon>
        <taxon>Eubacteriales</taxon>
        <taxon>Oscillospiraceae</taxon>
        <taxon>Harryflintia</taxon>
    </lineage>
</organism>
<feature type="signal peptide" evidence="3">
    <location>
        <begin position="1"/>
        <end position="23"/>
    </location>
</feature>
<keyword evidence="1" id="KW-0175">Coiled coil</keyword>
<dbReference type="EMBL" id="SLUK01000005">
    <property type="protein sequence ID" value="TCL43472.1"/>
    <property type="molecule type" value="Genomic_DNA"/>
</dbReference>
<feature type="region of interest" description="Disordered" evidence="2">
    <location>
        <begin position="526"/>
        <end position="595"/>
    </location>
</feature>
<evidence type="ECO:0000256" key="1">
    <source>
        <dbReference type="SAM" id="Coils"/>
    </source>
</evidence>
<evidence type="ECO:0000256" key="3">
    <source>
        <dbReference type="SAM" id="SignalP"/>
    </source>
</evidence>
<feature type="chain" id="PRO_5040721810" evidence="3">
    <location>
        <begin position="24"/>
        <end position="904"/>
    </location>
</feature>
<evidence type="ECO:0000256" key="2">
    <source>
        <dbReference type="SAM" id="MobiDB-lite"/>
    </source>
</evidence>
<dbReference type="RefSeq" id="WP_132084466.1">
    <property type="nucleotide sequence ID" value="NZ_SLUK01000005.1"/>
</dbReference>
<dbReference type="AlphaFoldDB" id="A0A9X8Y879"/>
<protein>
    <submittedName>
        <fullName evidence="4">Uncharacterized protein</fullName>
    </submittedName>
</protein>
<dbReference type="Proteomes" id="UP000294682">
    <property type="component" value="Unassembled WGS sequence"/>
</dbReference>
<reference evidence="4 5" key="1">
    <citation type="submission" date="2019-03" db="EMBL/GenBank/DDBJ databases">
        <title>Genomic Encyclopedia of Type Strains, Phase IV (KMG-IV): sequencing the most valuable type-strain genomes for metagenomic binning, comparative biology and taxonomic classification.</title>
        <authorList>
            <person name="Goeker M."/>
        </authorList>
    </citation>
    <scope>NUCLEOTIDE SEQUENCE [LARGE SCALE GENOMIC DNA]</scope>
    <source>
        <strain evidence="4 5">DSM 100433</strain>
    </source>
</reference>
<evidence type="ECO:0000313" key="5">
    <source>
        <dbReference type="Proteomes" id="UP000294682"/>
    </source>
</evidence>
<sequence length="904" mass="100411">MRKAPLKVICAGMALLFATVSVAAVAGVPASAPAPLAPVSAAPAVSTAAKEATIGLSCKKTETVYVNLDPSGKPREQIVTDWLHTDEANVTVEDRTTLDDVINIKSVEGPQRDGSALTWKMDGTDLYYRGKASGKLPVELEISYSLDGKRMKPEQMAGQSGRVQIDLKFRNTNRNTVRIGGKNVTMYTPAMAVVAMTLPDDKFSNVSVSDGTVQTDGNNQAVALIAMPGMEQNLDLERYDIPGFEDLDFPEEFTVTADVTEFEMGPIMIVMTTEIPDLDEIDAQQDIREMKADMYDLRDMQNNLDAADPNHRTRSLFTDEPITEGARTMIDDIFDFYDLDTAVLDILPKYITDENIDLYDRVWEDMDKVDIDDLLDSDAINDMIHQMSKKNIEKIRDLLDDYDTIEDLDCKDLDKLCDQAIEMLDAMQDNKEQVETFKVLLKYSDAMVNLAKSLDNPAVEQYLTPENMRVAVKAVAENEINKLALMIPQSGTIDPGVQSAILSQIKPYVSAQEYAALEALLSSDMGASQGSRDSSVPAELTIGSEERGTIRRSSNTSPVDHSFWDGYDEEDEEDEEDGDLTVGESGEEHASHRAARSVTLASGGPTNYQTLMGILQSKRDTIAGQKADEVMAQLTPALQSISQLKGAIVGELGGAEKAKERLQKAAAFTEALLPKVHEIVDTAEKLSDRIGGPESRQLQYLLGEMRDMLDDLDENRDNIKALQRVMREYDSDKFQDFRDNYGSLKQSFNDARPILRDLRRDLDDPAMDKSLHESPKTVDVLLNMKNDLLANRNVSEILRDAVAPQSSNLMASVFNLFDVLQDKGAVDKYTGQVEDLDELIERRDALVDLADAYRIYTDAPEYMDTDLKFIMKTDEIKIPEVEEAPAPVQEKKGFGEWIKGLLKK</sequence>
<proteinExistence type="predicted"/>
<keyword evidence="5" id="KW-1185">Reference proteome</keyword>